<dbReference type="PANTHER" id="PTHR11795:SF450">
    <property type="entry name" value="ABC TRANSPORTER PERMEASE PROTEIN"/>
    <property type="match status" value="1"/>
</dbReference>
<feature type="transmembrane region" description="Helical" evidence="9">
    <location>
        <begin position="453"/>
        <end position="473"/>
    </location>
</feature>
<comment type="similarity">
    <text evidence="8">Belongs to the binding-protein-dependent transport system permease family. LivHM subfamily.</text>
</comment>
<evidence type="ECO:0000256" key="2">
    <source>
        <dbReference type="ARBA" id="ARBA00022448"/>
    </source>
</evidence>
<evidence type="ECO:0000256" key="5">
    <source>
        <dbReference type="ARBA" id="ARBA00022970"/>
    </source>
</evidence>
<dbReference type="CDD" id="cd06581">
    <property type="entry name" value="TM_PBP1_LivM_like"/>
    <property type="match status" value="1"/>
</dbReference>
<feature type="transmembrane region" description="Helical" evidence="9">
    <location>
        <begin position="381"/>
        <end position="402"/>
    </location>
</feature>
<comment type="subcellular location">
    <subcellularLocation>
        <location evidence="1">Cell membrane</location>
        <topology evidence="1">Multi-pass membrane protein</topology>
    </subcellularLocation>
</comment>
<reference evidence="10 11" key="1">
    <citation type="submission" date="2021-09" db="EMBL/GenBank/DDBJ databases">
        <title>Whole genome sequence of Nocardioides sp. GBK3QG-3.</title>
        <authorList>
            <person name="Tuo L."/>
        </authorList>
    </citation>
    <scope>NUCLEOTIDE SEQUENCE [LARGE SCALE GENOMIC DNA]</scope>
    <source>
        <strain evidence="10 11">GBK3QG-3</strain>
    </source>
</reference>
<evidence type="ECO:0000256" key="1">
    <source>
        <dbReference type="ARBA" id="ARBA00004651"/>
    </source>
</evidence>
<feature type="transmembrane region" description="Helical" evidence="9">
    <location>
        <begin position="308"/>
        <end position="325"/>
    </location>
</feature>
<dbReference type="Proteomes" id="UP000780875">
    <property type="component" value="Unassembled WGS sequence"/>
</dbReference>
<proteinExistence type="inferred from homology"/>
<sequence>MSTILSFTILGLFTGAAYAIAASGLVLTYTTTRVFNIAHGAFGMVMAFIFWDFSQRQGMPLWLSLVLVLGVVAPGTGWFVQRFVTRGLGDAPVSVSLVVTVGLFVGLIGLAQYLWPPEPRTLPPFLPDQGMEIGGTYVTAHQMITIALSVVVAGLLYLLLNRTRIGTAMRAAVDNPMLLRLFGGRPDRVASLSWAIGISLAALAGILLTPVIGLSYYDLTLLVINAYAAAMLGKLKSLPLTFVGAMGLGILQSFAVAYLPTEGNLAGLRAVVPALFLFVVIIAMPQAQLRIGQVKGIVSAPQPSFPKSLGWGLVLVLGVAVLTAAMSDANLLLVGTAATYAMVMLSLVLLTGYGGHVSLAQFTFAGVGALAYAKLDEPNLYGLLMSALIAALVGALVALPVLRLTGLYLALATLAFGVLMDKLVFQADFAFGYNGTLHAERLSVLGRSFTSTGGYVLVMSVFFVLMAVVLLQLRRGVLGRLLIAMRDSPAACGTLGLDMRWFRVALFGLSAGMAGLAGGLFAGLRGTIGAADFQLFNSLPLLLLAVVCGVTSVTGAALGGVGLMLLPVLQSSRPELAGLVFAILGFGAVALGRDPNGIANLLFGLGHRLDRRFGDRIRTAIPVLPLPRSRADSGEDNAVPLSGLTTIPDPAHDEEVGVHVAARG</sequence>
<dbReference type="EMBL" id="JAIQZJ010000005">
    <property type="protein sequence ID" value="MBZ5738572.1"/>
    <property type="molecule type" value="Genomic_DNA"/>
</dbReference>
<evidence type="ECO:0000256" key="8">
    <source>
        <dbReference type="ARBA" id="ARBA00037998"/>
    </source>
</evidence>
<dbReference type="InterPro" id="IPR043428">
    <property type="entry name" value="LivM-like"/>
</dbReference>
<evidence type="ECO:0000256" key="9">
    <source>
        <dbReference type="SAM" id="Phobius"/>
    </source>
</evidence>
<keyword evidence="5" id="KW-0029">Amino-acid transport</keyword>
<evidence type="ECO:0000313" key="10">
    <source>
        <dbReference type="EMBL" id="MBZ5738572.1"/>
    </source>
</evidence>
<keyword evidence="11" id="KW-1185">Reference proteome</keyword>
<feature type="transmembrane region" description="Helical" evidence="9">
    <location>
        <begin position="504"/>
        <end position="522"/>
    </location>
</feature>
<keyword evidence="4 9" id="KW-0812">Transmembrane</keyword>
<dbReference type="InterPro" id="IPR001851">
    <property type="entry name" value="ABC_transp_permease"/>
</dbReference>
<feature type="transmembrane region" description="Helical" evidence="9">
    <location>
        <begin position="240"/>
        <end position="260"/>
    </location>
</feature>
<feature type="transmembrane region" description="Helical" evidence="9">
    <location>
        <begin position="135"/>
        <end position="160"/>
    </location>
</feature>
<keyword evidence="6 9" id="KW-1133">Transmembrane helix</keyword>
<feature type="transmembrane region" description="Helical" evidence="9">
    <location>
        <begin position="92"/>
        <end position="115"/>
    </location>
</feature>
<feature type="transmembrane region" description="Helical" evidence="9">
    <location>
        <begin position="266"/>
        <end position="287"/>
    </location>
</feature>
<dbReference type="Pfam" id="PF02653">
    <property type="entry name" value="BPD_transp_2"/>
    <property type="match status" value="2"/>
</dbReference>
<feature type="transmembrane region" description="Helical" evidence="9">
    <location>
        <begin position="576"/>
        <end position="592"/>
    </location>
</feature>
<name>A0ABS7UCQ2_9ACTN</name>
<organism evidence="10 11">
    <name type="scientific">Nocardioides mangrovi</name>
    <dbReference type="NCBI Taxonomy" id="2874580"/>
    <lineage>
        <taxon>Bacteria</taxon>
        <taxon>Bacillati</taxon>
        <taxon>Actinomycetota</taxon>
        <taxon>Actinomycetes</taxon>
        <taxon>Propionibacteriales</taxon>
        <taxon>Nocardioidaceae</taxon>
        <taxon>Nocardioides</taxon>
    </lineage>
</organism>
<feature type="transmembrane region" description="Helical" evidence="9">
    <location>
        <begin position="6"/>
        <end position="27"/>
    </location>
</feature>
<evidence type="ECO:0000256" key="3">
    <source>
        <dbReference type="ARBA" id="ARBA00022475"/>
    </source>
</evidence>
<keyword evidence="3" id="KW-1003">Cell membrane</keyword>
<feature type="transmembrane region" description="Helical" evidence="9">
    <location>
        <begin position="331"/>
        <end position="350"/>
    </location>
</feature>
<evidence type="ECO:0000256" key="6">
    <source>
        <dbReference type="ARBA" id="ARBA00022989"/>
    </source>
</evidence>
<evidence type="ECO:0000256" key="4">
    <source>
        <dbReference type="ARBA" id="ARBA00022692"/>
    </source>
</evidence>
<dbReference type="InterPro" id="IPR052157">
    <property type="entry name" value="BCAA_transport_permease"/>
</dbReference>
<feature type="transmembrane region" description="Helical" evidence="9">
    <location>
        <begin position="34"/>
        <end position="53"/>
    </location>
</feature>
<feature type="transmembrane region" description="Helical" evidence="9">
    <location>
        <begin position="542"/>
        <end position="569"/>
    </location>
</feature>
<feature type="transmembrane region" description="Helical" evidence="9">
    <location>
        <begin position="409"/>
        <end position="433"/>
    </location>
</feature>
<accession>A0ABS7UCQ2</accession>
<dbReference type="RefSeq" id="WP_224122943.1">
    <property type="nucleotide sequence ID" value="NZ_JAIQZJ010000005.1"/>
</dbReference>
<keyword evidence="7 9" id="KW-0472">Membrane</keyword>
<dbReference type="PANTHER" id="PTHR11795">
    <property type="entry name" value="BRANCHED-CHAIN AMINO ACID TRANSPORT SYSTEM PERMEASE PROTEIN LIVH"/>
    <property type="match status" value="1"/>
</dbReference>
<feature type="transmembrane region" description="Helical" evidence="9">
    <location>
        <begin position="59"/>
        <end position="80"/>
    </location>
</feature>
<comment type="caution">
    <text evidence="10">The sequence shown here is derived from an EMBL/GenBank/DDBJ whole genome shotgun (WGS) entry which is preliminary data.</text>
</comment>
<evidence type="ECO:0000313" key="11">
    <source>
        <dbReference type="Proteomes" id="UP000780875"/>
    </source>
</evidence>
<evidence type="ECO:0000256" key="7">
    <source>
        <dbReference type="ARBA" id="ARBA00023136"/>
    </source>
</evidence>
<dbReference type="CDD" id="cd06582">
    <property type="entry name" value="TM_PBP1_LivH_like"/>
    <property type="match status" value="1"/>
</dbReference>
<keyword evidence="2" id="KW-0813">Transport</keyword>
<protein>
    <submittedName>
        <fullName evidence="10">ABC transporter permease</fullName>
    </submittedName>
</protein>
<gene>
    <name evidence="10" type="ORF">K8U61_10400</name>
</gene>
<feature type="transmembrane region" description="Helical" evidence="9">
    <location>
        <begin position="189"/>
        <end position="208"/>
    </location>
</feature>